<dbReference type="EMBL" id="LT960614">
    <property type="protein sequence ID" value="SON55258.1"/>
    <property type="molecule type" value="Genomic_DNA"/>
</dbReference>
<dbReference type="AlphaFoldDB" id="A0A2C9D538"/>
<accession>A0A2C9D538</accession>
<sequence length="46" mass="5040">MTPAEANGAISPSGVRRLAGHLLNAATPFGDLRFLTFVRYHTNIVW</sequence>
<dbReference type="Proteomes" id="UP000223606">
    <property type="component" value="Chromosome 1"/>
</dbReference>
<keyword evidence="2" id="KW-1185">Reference proteome</keyword>
<dbReference type="KEGG" id="hdi:HDIA_1717"/>
<evidence type="ECO:0000313" key="2">
    <source>
        <dbReference type="Proteomes" id="UP000223606"/>
    </source>
</evidence>
<evidence type="ECO:0000313" key="1">
    <source>
        <dbReference type="EMBL" id="SON55258.1"/>
    </source>
</evidence>
<organism evidence="1 2">
    <name type="scientific">Hartmannibacter diazotrophicus</name>
    <dbReference type="NCBI Taxonomy" id="1482074"/>
    <lineage>
        <taxon>Bacteria</taxon>
        <taxon>Pseudomonadati</taxon>
        <taxon>Pseudomonadota</taxon>
        <taxon>Alphaproteobacteria</taxon>
        <taxon>Hyphomicrobiales</taxon>
        <taxon>Pleomorphomonadaceae</taxon>
        <taxon>Hartmannibacter</taxon>
    </lineage>
</organism>
<proteinExistence type="predicted"/>
<name>A0A2C9D538_9HYPH</name>
<protein>
    <submittedName>
        <fullName evidence="1">Uncharacterized protein</fullName>
    </submittedName>
</protein>
<gene>
    <name evidence="1" type="ORF">HDIA_1717</name>
</gene>
<reference evidence="2" key="1">
    <citation type="submission" date="2017-09" db="EMBL/GenBank/DDBJ databases">
        <title>Genome sequence of Nannocystis excedens DSM 71.</title>
        <authorList>
            <person name="Blom J."/>
        </authorList>
    </citation>
    <scope>NUCLEOTIDE SEQUENCE [LARGE SCALE GENOMIC DNA]</scope>
    <source>
        <strain evidence="2">type strain: E19</strain>
    </source>
</reference>